<feature type="transmembrane region" description="Helical" evidence="1">
    <location>
        <begin position="242"/>
        <end position="262"/>
    </location>
</feature>
<evidence type="ECO:0008006" key="4">
    <source>
        <dbReference type="Google" id="ProtNLM"/>
    </source>
</evidence>
<protein>
    <recommendedName>
        <fullName evidence="4">Zinc ribbon domain-containing protein</fullName>
    </recommendedName>
</protein>
<feature type="transmembrane region" description="Helical" evidence="1">
    <location>
        <begin position="12"/>
        <end position="30"/>
    </location>
</feature>
<organism evidence="2 3">
    <name type="scientific">Ornithinibacillus halotolerans</name>
    <dbReference type="NCBI Taxonomy" id="1274357"/>
    <lineage>
        <taxon>Bacteria</taxon>
        <taxon>Bacillati</taxon>
        <taxon>Bacillota</taxon>
        <taxon>Bacilli</taxon>
        <taxon>Bacillales</taxon>
        <taxon>Bacillaceae</taxon>
        <taxon>Ornithinibacillus</taxon>
    </lineage>
</organism>
<evidence type="ECO:0000313" key="3">
    <source>
        <dbReference type="Proteomes" id="UP000613512"/>
    </source>
</evidence>
<keyword evidence="3" id="KW-1185">Reference proteome</keyword>
<gene>
    <name evidence="2" type="ORF">GCM10008025_06480</name>
</gene>
<keyword evidence="1" id="KW-0472">Membrane</keyword>
<feature type="transmembrane region" description="Helical" evidence="1">
    <location>
        <begin position="140"/>
        <end position="158"/>
    </location>
</feature>
<dbReference type="Proteomes" id="UP000613512">
    <property type="component" value="Unassembled WGS sequence"/>
</dbReference>
<keyword evidence="1" id="KW-0812">Transmembrane</keyword>
<name>A0A916RTB2_9BACI</name>
<dbReference type="AlphaFoldDB" id="A0A916RTB2"/>
<keyword evidence="1" id="KW-1133">Transmembrane helix</keyword>
<proteinExistence type="predicted"/>
<comment type="caution">
    <text evidence="2">The sequence shown here is derived from an EMBL/GenBank/DDBJ whole genome shotgun (WGS) entry which is preliminary data.</text>
</comment>
<evidence type="ECO:0000256" key="1">
    <source>
        <dbReference type="SAM" id="Phobius"/>
    </source>
</evidence>
<accession>A0A916RTB2</accession>
<dbReference type="Gene3D" id="3.10.450.50">
    <property type="match status" value="1"/>
</dbReference>
<dbReference type="EMBL" id="BMEY01000002">
    <property type="protein sequence ID" value="GGA65332.1"/>
    <property type="molecule type" value="Genomic_DNA"/>
</dbReference>
<evidence type="ECO:0000313" key="2">
    <source>
        <dbReference type="EMBL" id="GGA65332.1"/>
    </source>
</evidence>
<sequence length="391" mass="43496">MANVHMKEKNVQIFFLLLLVISYFLPWTTFTPGDISSSILETNTSNLFESTFSFLDNVLAGYLSPLSIGDFFIIILITSQILPPILGSITLYRMIKNKTFKGIKNITIIFSVLIVIIFFISNLNANNVGVDVGELSIKQGFFTAIISTIGLAFAASIAKKFNEIISNVKSKTNNVNLTLSSNNEKTSMNFCSSCGNEIVGNPQYCKNCGNKLNDSFVKGSGNSKQIDKVKELSKRIGIKNGLILFVSITIIIVIINSVSSVGSNTPTGVVKKFINYSEDTKWEKGEELYATRVKNFLQSENATQNIRNIMGLLVYDESGSGKLDGYVVEEEELDDDIWTNYGLEPMEKYGETEVAIVNADLTFDKGRVTDSWQFELVKEDGEWKILSSRPR</sequence>
<feature type="transmembrane region" description="Helical" evidence="1">
    <location>
        <begin position="71"/>
        <end position="91"/>
    </location>
</feature>
<reference evidence="2" key="1">
    <citation type="journal article" date="2014" name="Int. J. Syst. Evol. Microbiol.">
        <title>Complete genome sequence of Corynebacterium casei LMG S-19264T (=DSM 44701T), isolated from a smear-ripened cheese.</title>
        <authorList>
            <consortium name="US DOE Joint Genome Institute (JGI-PGF)"/>
            <person name="Walter F."/>
            <person name="Albersmeier A."/>
            <person name="Kalinowski J."/>
            <person name="Ruckert C."/>
        </authorList>
    </citation>
    <scope>NUCLEOTIDE SEQUENCE</scope>
    <source>
        <strain evidence="2">CGMCC 1.12408</strain>
    </source>
</reference>
<feature type="transmembrane region" description="Helical" evidence="1">
    <location>
        <begin position="103"/>
        <end position="120"/>
    </location>
</feature>
<reference evidence="2" key="2">
    <citation type="submission" date="2020-09" db="EMBL/GenBank/DDBJ databases">
        <authorList>
            <person name="Sun Q."/>
            <person name="Zhou Y."/>
        </authorList>
    </citation>
    <scope>NUCLEOTIDE SEQUENCE</scope>
    <source>
        <strain evidence="2">CGMCC 1.12408</strain>
    </source>
</reference>
<dbReference type="RefSeq" id="WP_188383243.1">
    <property type="nucleotide sequence ID" value="NZ_BMEY01000002.1"/>
</dbReference>